<evidence type="ECO:0000313" key="2">
    <source>
        <dbReference type="Proteomes" id="UP001056778"/>
    </source>
</evidence>
<organism evidence="1 2">
    <name type="scientific">Holotrichia oblita</name>
    <name type="common">Chafer beetle</name>
    <dbReference type="NCBI Taxonomy" id="644536"/>
    <lineage>
        <taxon>Eukaryota</taxon>
        <taxon>Metazoa</taxon>
        <taxon>Ecdysozoa</taxon>
        <taxon>Arthropoda</taxon>
        <taxon>Hexapoda</taxon>
        <taxon>Insecta</taxon>
        <taxon>Pterygota</taxon>
        <taxon>Neoptera</taxon>
        <taxon>Endopterygota</taxon>
        <taxon>Coleoptera</taxon>
        <taxon>Polyphaga</taxon>
        <taxon>Scarabaeiformia</taxon>
        <taxon>Scarabaeidae</taxon>
        <taxon>Melolonthinae</taxon>
        <taxon>Holotrichia</taxon>
    </lineage>
</organism>
<accession>A0ACB9TDR3</accession>
<evidence type="ECO:0000313" key="1">
    <source>
        <dbReference type="EMBL" id="KAI4464937.1"/>
    </source>
</evidence>
<reference evidence="1" key="1">
    <citation type="submission" date="2022-04" db="EMBL/GenBank/DDBJ databases">
        <title>Chromosome-scale genome assembly of Holotrichia oblita Faldermann.</title>
        <authorList>
            <person name="Rongchong L."/>
        </authorList>
    </citation>
    <scope>NUCLEOTIDE SEQUENCE</scope>
    <source>
        <strain evidence="1">81SQS9</strain>
    </source>
</reference>
<dbReference type="EMBL" id="CM043017">
    <property type="protein sequence ID" value="KAI4464937.1"/>
    <property type="molecule type" value="Genomic_DNA"/>
</dbReference>
<keyword evidence="1" id="KW-0067">ATP-binding</keyword>
<keyword evidence="1" id="KW-0547">Nucleotide-binding</keyword>
<gene>
    <name evidence="1" type="ORF">MML48_3g00007505</name>
</gene>
<proteinExistence type="predicted"/>
<comment type="caution">
    <text evidence="1">The sequence shown here is derived from an EMBL/GenBank/DDBJ whole genome shotgun (WGS) entry which is preliminary data.</text>
</comment>
<name>A0ACB9TDR3_HOLOL</name>
<dbReference type="Proteomes" id="UP001056778">
    <property type="component" value="Chromosome 3"/>
</dbReference>
<keyword evidence="2" id="KW-1185">Reference proteome</keyword>
<protein>
    <submittedName>
        <fullName evidence="1">Atp-binding cassette sub-family c</fullName>
    </submittedName>
</protein>
<sequence length="2173" mass="245931">MDNEERPKRKPNPRERANILSVLMFLYVLPVFFKAYKKGLKEDDLYEPLEEHKSTKLGEKLESIWKQQHRKHKRSALHRALFRMFGLEFMLIGIIKLFHEMILILLLPYSIRKLVGYFSVGQSHTSLSEAYMYAGLIVISTLTECFLGHPSMMALMHISMKLRVSCSAMIYRKTLKLSQRALGQTTVGQLVNLLSNDVSKFDQGFVLAHYIWIGPIQTIVGTYMIYREIGVATFGGIAFLLFFIPMQIYLGKRTSVLRLKTALRTDERVRLMNEIIAGIQVIKMYTWEKPFAKLIAAARRLEIRAIRTHSYLLGIMFSFETFITRTSIFINLLTFIYLGNDITAEKVFAVTAIYNVMRPIITMIFTISISSIAEVNISVNRINNFLCYEELELQNDNVKHKLPINGSLMNGIAEDKPQRNEFKNPCVRLKNLNAKWLGEIKEDTLRNIDLDIEGDKIVAVIGPVGSGKSSILNVILKELPITSGILEVTGNISFSSQEPWLFNGSVRQNVLFGDEFDEERYANVLKVCALESDLTILPYGDKTMVGEKGKSLSGGQKARVNLARCVYKKADIYLLDDPLSAVDTKVGKQLFEACIKGYLKGKIRILITHQLQYLKSADHIIILKDGEIEKQGTYTDLQTSGLDFAKLLEEFQSPDDEENERKIKLRQMSETEEIEDDWEEPEKDKEHMETGKVKLDIYTTYLRFGGSWFTIFAVVLLFILCQASGNGVDYFVSFWVNMEQDISNDNTTIPALSRDNVIYTYAGLIILLIIFAVWHCLYYFLFLMRASIKIHDVIFSNVTDAVMRFFNKNPSGRILNRFSKDLGIIDEYIPLVLFDVIEVGLLLFGALALSIVVDKWLALPAIVLLCVFYFMRVVFLRTSRSVKRIEGIYRSPIFGQITASMSGLTTIRAFGAQKILTKEFDNYQDLHSSAWYLFLASTRCFGFWLEIVCVIFITSVIVSLLSLNRVSHGGDLGLLITQYIGLMGALQWGMRQWTELENQMTSVERILEYTKLESEPIRDNAKIPANPKWPENGRIVFKNLCLRYNVNEENVLKNLNFTIEAGEKIGIVGRTGAGKSSIITALFQLYEVEGSIIIDGVDTTEIPLDYLRSRIAIIPQEPVLFSGTMRKNLDPFDEYNDDLLWSALEQVELKDVIFELPAGLSSSVSEGGANFSVGQRQLVCLARAILRNNKILVLDEATANVDPHTDALIQKTIRKKFENCTVLTIAHRLHTVMDSHKILVMSSGNMVEFAHAHELLKNDLGYLTHMVETTGNVTAKNLRKLAEKSYNEIKNKYFNRSRRRKVIMNMTNVHTVKNPRKDANCLSICIFAWFIPTFIKGFRKNLDVNDLFDTLPEHTSSVLGDKLEEAWAKERKSRDPSFAKALLGVFGCRLMCLGIITFTNEIILKIGQTLALGNLIRYYTPNQTDVSEVEAYLYSGIITMCSLLIVLLGHNYVMELQHTGMKMRVACCSLLYRKSLKLSKVALAQTTIGQMINLLSNDVNRFDHAAMNFHNLWITPIQALIVMYLIYAQVGWTGIVGVCFIILFIPLQIYLGKTASALRLQVALKTDERVRLMNEVINGIQVIKMYAWEKSFAKLVAIARKQEIRNVKKTFYIKGTLLSFPNFVTSIAIFLTILTHVLTGNVIRAEYVFVISSFYDILRQSMTTYFPNGITNCAEGIISIKRLQQFLILEENEKTKPIVNDGDTRIALQNVTANWNSLFPENTLTDISLRVTSNRLVAIIGYVGSGKSSLLHVILKELSILSGTLEINGVISYASQEAWLFDGTIRDNILFGQPYNEKKYLTVVRVCALERDFSLFQYGDLTIAGEKGVTLSGGQRARVNLARAVYKDADIYLLDDPLAAVDTYVAKQLFEECIRGYLKSKCVILVTNQLQFLRVADNIVLLQNGCVAASGTYQELQATGLDFAKLMASELEEESDEKIFKCPSLESPINSGEMPISNAESIFTGNIGRRIYGKYFNAGGRSSIAVLLLMAFALAQFSRSSSDYFLGYWTNIEQEKAERNVTNSEEGFISRTTTLSIYAGITVFTVFIFLARSYGFFVFCMRSSINLHNRMFSKVVTAPMKFFNLNSSGRILNRFSKDMGSIDEYLPIVLLDTIQIGLKVIGITSVVGSVNPWLLVVSGIMLLVFYLMRIVYLQTSRNVKRLEGVSIGTPNTN</sequence>